<proteinExistence type="predicted"/>
<comment type="caution">
    <text evidence="2">The sequence shown here is derived from an EMBL/GenBank/DDBJ whole genome shotgun (WGS) entry which is preliminary data.</text>
</comment>
<dbReference type="RefSeq" id="WP_290281504.1">
    <property type="nucleotide sequence ID" value="NZ_JAUFQI010000001.1"/>
</dbReference>
<dbReference type="PROSITE" id="PS51186">
    <property type="entry name" value="GNAT"/>
    <property type="match status" value="1"/>
</dbReference>
<dbReference type="GO" id="GO:0016746">
    <property type="term" value="F:acyltransferase activity"/>
    <property type="evidence" value="ECO:0007669"/>
    <property type="project" value="UniProtKB-KW"/>
</dbReference>
<dbReference type="InterPro" id="IPR000182">
    <property type="entry name" value="GNAT_dom"/>
</dbReference>
<accession>A0ABV7WV02</accession>
<feature type="domain" description="N-acetyltransferase" evidence="1">
    <location>
        <begin position="3"/>
        <end position="157"/>
    </location>
</feature>
<reference evidence="3" key="1">
    <citation type="journal article" date="2019" name="Int. J. Syst. Evol. Microbiol.">
        <title>The Global Catalogue of Microorganisms (GCM) 10K type strain sequencing project: providing services to taxonomists for standard genome sequencing and annotation.</title>
        <authorList>
            <consortium name="The Broad Institute Genomics Platform"/>
            <consortium name="The Broad Institute Genome Sequencing Center for Infectious Disease"/>
            <person name="Wu L."/>
            <person name="Ma J."/>
        </authorList>
    </citation>
    <scope>NUCLEOTIDE SEQUENCE [LARGE SCALE GENOMIC DNA]</scope>
    <source>
        <strain evidence="3">CECT 8288</strain>
    </source>
</reference>
<keyword evidence="2" id="KW-0808">Transferase</keyword>
<protein>
    <submittedName>
        <fullName evidence="2">GNAT family N-acetyltransferase</fullName>
        <ecNumber evidence="2">2.3.-.-</ecNumber>
    </submittedName>
</protein>
<dbReference type="EMBL" id="JBHRYN010000012">
    <property type="protein sequence ID" value="MFC3702174.1"/>
    <property type="molecule type" value="Genomic_DNA"/>
</dbReference>
<dbReference type="CDD" id="cd04301">
    <property type="entry name" value="NAT_SF"/>
    <property type="match status" value="1"/>
</dbReference>
<dbReference type="Proteomes" id="UP001595710">
    <property type="component" value="Unassembled WGS sequence"/>
</dbReference>
<dbReference type="Pfam" id="PF00583">
    <property type="entry name" value="Acetyltransf_1"/>
    <property type="match status" value="1"/>
</dbReference>
<dbReference type="Gene3D" id="3.40.630.30">
    <property type="match status" value="1"/>
</dbReference>
<gene>
    <name evidence="2" type="ORF">ACFOND_11010</name>
</gene>
<organism evidence="2 3">
    <name type="scientific">Reinekea marina</name>
    <dbReference type="NCBI Taxonomy" id="1310421"/>
    <lineage>
        <taxon>Bacteria</taxon>
        <taxon>Pseudomonadati</taxon>
        <taxon>Pseudomonadota</taxon>
        <taxon>Gammaproteobacteria</taxon>
        <taxon>Oceanospirillales</taxon>
        <taxon>Saccharospirillaceae</taxon>
        <taxon>Reinekea</taxon>
    </lineage>
</organism>
<keyword evidence="2" id="KW-0012">Acyltransferase</keyword>
<dbReference type="EC" id="2.3.-.-" evidence="2"/>
<evidence type="ECO:0000313" key="3">
    <source>
        <dbReference type="Proteomes" id="UP001595710"/>
    </source>
</evidence>
<dbReference type="InterPro" id="IPR016181">
    <property type="entry name" value="Acyl_CoA_acyltransferase"/>
</dbReference>
<sequence>MMISLRKFEEADRSAVLALSVATSQVPFVGEVAELLQEVEGMHRQVIENQDKGIVGFFRFDTNFAKCHEFASKTELGVRSFFIDQRYQGRGFGQQACKAIREYATKHFAEFNTAVLTVNCKNPSAINAYIKAGFIDSGELYLGGTAGPQHIMRMALNKI</sequence>
<evidence type="ECO:0000259" key="1">
    <source>
        <dbReference type="PROSITE" id="PS51186"/>
    </source>
</evidence>
<keyword evidence="3" id="KW-1185">Reference proteome</keyword>
<evidence type="ECO:0000313" key="2">
    <source>
        <dbReference type="EMBL" id="MFC3702174.1"/>
    </source>
</evidence>
<name>A0ABV7WV02_9GAMM</name>
<dbReference type="SUPFAM" id="SSF55729">
    <property type="entry name" value="Acyl-CoA N-acyltransferases (Nat)"/>
    <property type="match status" value="1"/>
</dbReference>